<feature type="compositionally biased region" description="Polar residues" evidence="1">
    <location>
        <begin position="51"/>
        <end position="64"/>
    </location>
</feature>
<evidence type="ECO:0000256" key="2">
    <source>
        <dbReference type="SAM" id="SignalP"/>
    </source>
</evidence>
<dbReference type="EMBL" id="SORE01000007">
    <property type="protein sequence ID" value="TDY51444.1"/>
    <property type="molecule type" value="Genomic_DNA"/>
</dbReference>
<feature type="signal peptide" evidence="2">
    <location>
        <begin position="1"/>
        <end position="20"/>
    </location>
</feature>
<protein>
    <recommendedName>
        <fullName evidence="5">PXPV repeat-containing protein</fullName>
    </recommendedName>
</protein>
<proteinExistence type="predicted"/>
<dbReference type="AlphaFoldDB" id="A0A4R8LUS0"/>
<keyword evidence="4" id="KW-1185">Reference proteome</keyword>
<evidence type="ECO:0000313" key="4">
    <source>
        <dbReference type="Proteomes" id="UP000295509"/>
    </source>
</evidence>
<organism evidence="3 4">
    <name type="scientific">Paraburkholderia rhizosphaerae</name>
    <dbReference type="NCBI Taxonomy" id="480658"/>
    <lineage>
        <taxon>Bacteria</taxon>
        <taxon>Pseudomonadati</taxon>
        <taxon>Pseudomonadota</taxon>
        <taxon>Betaproteobacteria</taxon>
        <taxon>Burkholderiales</taxon>
        <taxon>Burkholderiaceae</taxon>
        <taxon>Paraburkholderia</taxon>
    </lineage>
</organism>
<gene>
    <name evidence="3" type="ORF">BX592_10712</name>
</gene>
<dbReference type="OrthoDB" id="9112746at2"/>
<comment type="caution">
    <text evidence="3">The sequence shown here is derived from an EMBL/GenBank/DDBJ whole genome shotgun (WGS) entry which is preliminary data.</text>
</comment>
<feature type="chain" id="PRO_5020317288" description="PXPV repeat-containing protein" evidence="2">
    <location>
        <begin position="21"/>
        <end position="87"/>
    </location>
</feature>
<reference evidence="3 4" key="1">
    <citation type="submission" date="2019-03" db="EMBL/GenBank/DDBJ databases">
        <title>Genomic Encyclopedia of Type Strains, Phase III (KMG-III): the genomes of soil and plant-associated and newly described type strains.</title>
        <authorList>
            <person name="Whitman W."/>
        </authorList>
    </citation>
    <scope>NUCLEOTIDE SEQUENCE [LARGE SCALE GENOMIC DNA]</scope>
    <source>
        <strain evidence="3 4">LMG 29544</strain>
    </source>
</reference>
<feature type="region of interest" description="Disordered" evidence="1">
    <location>
        <begin position="27"/>
        <end position="64"/>
    </location>
</feature>
<sequence length="87" mass="9155">MNIVKVIFATSLLLSGISFAQAEEPAPPVNAVTQVQTPNASAATRPDQQRDNSASSEYPSGFNTGPTKPYVKGCVGPVSYCNIYFGS</sequence>
<dbReference type="Proteomes" id="UP000295509">
    <property type="component" value="Unassembled WGS sequence"/>
</dbReference>
<dbReference type="RefSeq" id="WP_134191793.1">
    <property type="nucleotide sequence ID" value="NZ_JBHLUW010000046.1"/>
</dbReference>
<evidence type="ECO:0008006" key="5">
    <source>
        <dbReference type="Google" id="ProtNLM"/>
    </source>
</evidence>
<evidence type="ECO:0000313" key="3">
    <source>
        <dbReference type="EMBL" id="TDY51444.1"/>
    </source>
</evidence>
<name>A0A4R8LUS0_9BURK</name>
<evidence type="ECO:0000256" key="1">
    <source>
        <dbReference type="SAM" id="MobiDB-lite"/>
    </source>
</evidence>
<accession>A0A4R8LUS0</accession>
<feature type="compositionally biased region" description="Polar residues" evidence="1">
    <location>
        <begin position="31"/>
        <end position="42"/>
    </location>
</feature>
<keyword evidence="2" id="KW-0732">Signal</keyword>